<name>A0A5C1Q850_9SPIO</name>
<dbReference type="GO" id="GO:0009116">
    <property type="term" value="P:nucleoside metabolic process"/>
    <property type="evidence" value="ECO:0007669"/>
    <property type="project" value="InterPro"/>
</dbReference>
<dbReference type="SUPFAM" id="SSF53383">
    <property type="entry name" value="PLP-dependent transferases"/>
    <property type="match status" value="1"/>
</dbReference>
<dbReference type="EC" id="1.4.4.2" evidence="3"/>
<dbReference type="NCBIfam" id="NF001696">
    <property type="entry name" value="PRK00451.1"/>
    <property type="match status" value="1"/>
</dbReference>
<reference evidence="3 4" key="1">
    <citation type="submission" date="2019-02" db="EMBL/GenBank/DDBJ databases">
        <authorList>
            <person name="Fomenkov A."/>
            <person name="Dubinina G."/>
            <person name="Grabovich M."/>
            <person name="Vincze T."/>
            <person name="Roberts R.J."/>
        </authorList>
    </citation>
    <scope>NUCLEOTIDE SEQUENCE [LARGE SCALE GENOMIC DNA]</scope>
    <source>
        <strain evidence="3 4">P</strain>
    </source>
</reference>
<proteinExistence type="predicted"/>
<dbReference type="EMBL" id="CP035807">
    <property type="protein sequence ID" value="QEN03508.1"/>
    <property type="molecule type" value="Genomic_DNA"/>
</dbReference>
<reference evidence="3 4" key="2">
    <citation type="submission" date="2019-09" db="EMBL/GenBank/DDBJ databases">
        <title>Complete Genome Sequence and Methylome Analysis of free living Spirochaetas.</title>
        <authorList>
            <person name="Leshcheva N."/>
            <person name="Mikheeva N."/>
        </authorList>
    </citation>
    <scope>NUCLEOTIDE SEQUENCE [LARGE SCALE GENOMIC DNA]</scope>
    <source>
        <strain evidence="3 4">P</strain>
    </source>
</reference>
<dbReference type="GO" id="GO:0004375">
    <property type="term" value="F:glycine dehydrogenase (decarboxylating) activity"/>
    <property type="evidence" value="ECO:0007669"/>
    <property type="project" value="UniProtKB-EC"/>
</dbReference>
<evidence type="ECO:0000313" key="4">
    <source>
        <dbReference type="Proteomes" id="UP000323824"/>
    </source>
</evidence>
<accession>A0A5C1Q850</accession>
<dbReference type="AlphaFoldDB" id="A0A5C1Q850"/>
<dbReference type="PIRSF" id="PIRSF006815">
    <property type="entry name" value="GcvPA"/>
    <property type="match status" value="1"/>
</dbReference>
<keyword evidence="4" id="KW-1185">Reference proteome</keyword>
<dbReference type="RefSeq" id="WP_149566766.1">
    <property type="nucleotide sequence ID" value="NZ_CP035807.1"/>
</dbReference>
<dbReference type="PANTHER" id="PTHR42806">
    <property type="entry name" value="GLYCINE CLEAVAGE SYSTEM P-PROTEIN"/>
    <property type="match status" value="1"/>
</dbReference>
<dbReference type="InterPro" id="IPR015424">
    <property type="entry name" value="PyrdxlP-dep_Trfase"/>
</dbReference>
<dbReference type="Pfam" id="PF02347">
    <property type="entry name" value="GDC-P"/>
    <property type="match status" value="1"/>
</dbReference>
<dbReference type="InterPro" id="IPR015421">
    <property type="entry name" value="PyrdxlP-dep_Trfase_major"/>
</dbReference>
<sequence>MRYLPHSKNDVEDMLKTLGLESISELFSSIPEDLILKDQLNIANGLTEWDLTDYFTQVSDKNYSRKSFLGGGSYSHYIPNIINYLTSRSEFLTSYTPYQPEISQGTLQAVFEYQTYISKYLGMDYSNASMYDGATSFVEGVLLSLRATKRDKVLVSLAINPRYLEVLNTYKEAIGFQVIFMDIDKSGKTNLDKMDSLEDIASVVIQSPNYFGVIEDQDLIKPRIGEEKTLFISIFSEILAFSIFNPPGIYGADIACGEGQSFGLSRSFGGPYLGVFAFSQKLLRLAPGRLVGESVDKNGKRSFCLTLATREQHIRRERATSNICSNQGLCVLRVIIYLSLLGSSGLKKLGEINYNNSEYLKRELLKIGCSINFSGETFNEFVVTYPRELSSKKFFDLGYVPGIEVVDKTLPDNSFLITVTEVFKKSDLDSFIEAIGGVL</sequence>
<dbReference type="Gene3D" id="3.90.1150.10">
    <property type="entry name" value="Aspartate Aminotransferase, domain 1"/>
    <property type="match status" value="1"/>
</dbReference>
<dbReference type="InterPro" id="IPR049315">
    <property type="entry name" value="GDC-P_N"/>
</dbReference>
<dbReference type="Proteomes" id="UP000323824">
    <property type="component" value="Chromosome"/>
</dbReference>
<evidence type="ECO:0000313" key="3">
    <source>
        <dbReference type="EMBL" id="QEN03508.1"/>
    </source>
</evidence>
<keyword evidence="1 3" id="KW-0560">Oxidoreductase</keyword>
<evidence type="ECO:0000256" key="1">
    <source>
        <dbReference type="ARBA" id="ARBA00023002"/>
    </source>
</evidence>
<dbReference type="InterPro" id="IPR023010">
    <property type="entry name" value="GcvPA"/>
</dbReference>
<dbReference type="PANTHER" id="PTHR42806:SF1">
    <property type="entry name" value="GLYCINE DEHYDROGENASE (DECARBOXYLATING)"/>
    <property type="match status" value="1"/>
</dbReference>
<gene>
    <name evidence="3" type="ORF">EW093_01930</name>
</gene>
<protein>
    <submittedName>
        <fullName evidence="3">Aminomethyl-transferring glycine dehydrogenase subunit GcvPA</fullName>
        <ecNumber evidence="3">1.4.4.2</ecNumber>
    </submittedName>
</protein>
<feature type="domain" description="Glycine cleavage system P-protein N-terminal" evidence="2">
    <location>
        <begin position="1"/>
        <end position="433"/>
    </location>
</feature>
<evidence type="ECO:0000259" key="2">
    <source>
        <dbReference type="Pfam" id="PF02347"/>
    </source>
</evidence>
<dbReference type="Gene3D" id="3.40.640.10">
    <property type="entry name" value="Type I PLP-dependent aspartate aminotransferase-like (Major domain)"/>
    <property type="match status" value="1"/>
</dbReference>
<dbReference type="KEGG" id="sper:EW093_01930"/>
<dbReference type="InterPro" id="IPR015422">
    <property type="entry name" value="PyrdxlP-dep_Trfase_small"/>
</dbReference>
<dbReference type="OrthoDB" id="9771867at2"/>
<organism evidence="3 4">
    <name type="scientific">Thiospirochaeta perfilievii</name>
    <dbReference type="NCBI Taxonomy" id="252967"/>
    <lineage>
        <taxon>Bacteria</taxon>
        <taxon>Pseudomonadati</taxon>
        <taxon>Spirochaetota</taxon>
        <taxon>Spirochaetia</taxon>
        <taxon>Spirochaetales</taxon>
        <taxon>Spirochaetaceae</taxon>
        <taxon>Thiospirochaeta</taxon>
    </lineage>
</organism>